<dbReference type="PANTHER" id="PTHR30336">
    <property type="entry name" value="INNER MEMBRANE PROTEIN, PROBABLE PERMEASE"/>
    <property type="match status" value="1"/>
</dbReference>
<protein>
    <submittedName>
        <fullName evidence="2">Vancomycin high temperature exclusion protein</fullName>
    </submittedName>
</protein>
<dbReference type="Pfam" id="PF02698">
    <property type="entry name" value="DUF218"/>
    <property type="match status" value="1"/>
</dbReference>
<proteinExistence type="predicted"/>
<feature type="domain" description="DUF218" evidence="1">
    <location>
        <begin position="69"/>
        <end position="186"/>
    </location>
</feature>
<reference evidence="3" key="1">
    <citation type="journal article" date="2019" name="Int. J. Syst. Evol. Microbiol.">
        <title>The Global Catalogue of Microorganisms (GCM) 10K type strain sequencing project: providing services to taxonomists for standard genome sequencing and annotation.</title>
        <authorList>
            <consortium name="The Broad Institute Genomics Platform"/>
            <consortium name="The Broad Institute Genome Sequencing Center for Infectious Disease"/>
            <person name="Wu L."/>
            <person name="Ma J."/>
        </authorList>
    </citation>
    <scope>NUCLEOTIDE SEQUENCE [LARGE SCALE GENOMIC DNA]</scope>
    <source>
        <strain evidence="3">JCM 31037</strain>
    </source>
</reference>
<sequence length="240" mass="26304">MDPAPGDRRPSPARPKLPARRRRWRRRLLFLLVPGLLAAAGSITASVLWIRAGAQGRIYSAEAVPPAPVALVLGAQVYDDGNPSPFLEARLALAKRLYDEGKVGALLVSGDHGRWEYDEPGAMRRWLVERGVPESKVVMDHAGFDTYDSCVRANKIFGVRELIVVTQTFHVRRAVTVCRQVGVAAVGVGDDSVSRFAWSWRRGSVREYGAAVKAAFDVFSRRDPVHLGPREPGIADALAD</sequence>
<keyword evidence="3" id="KW-1185">Reference proteome</keyword>
<name>A0ABW3YCC7_9ACTN</name>
<evidence type="ECO:0000259" key="1">
    <source>
        <dbReference type="Pfam" id="PF02698"/>
    </source>
</evidence>
<comment type="caution">
    <text evidence="2">The sequence shown here is derived from an EMBL/GenBank/DDBJ whole genome shotgun (WGS) entry which is preliminary data.</text>
</comment>
<evidence type="ECO:0000313" key="2">
    <source>
        <dbReference type="EMBL" id="MFD1321976.1"/>
    </source>
</evidence>
<dbReference type="PANTHER" id="PTHR30336:SF6">
    <property type="entry name" value="INTEGRAL MEMBRANE PROTEIN"/>
    <property type="match status" value="1"/>
</dbReference>
<evidence type="ECO:0000313" key="3">
    <source>
        <dbReference type="Proteomes" id="UP001597260"/>
    </source>
</evidence>
<dbReference type="CDD" id="cd06259">
    <property type="entry name" value="YdcF-like"/>
    <property type="match status" value="1"/>
</dbReference>
<gene>
    <name evidence="2" type="ORF">ACFQ4H_12820</name>
</gene>
<dbReference type="InterPro" id="IPR051599">
    <property type="entry name" value="Cell_Envelope_Assoc"/>
</dbReference>
<accession>A0ABW3YCC7</accession>
<organism evidence="2 3">
    <name type="scientific">Micromonospora sonneratiae</name>
    <dbReference type="NCBI Taxonomy" id="1184706"/>
    <lineage>
        <taxon>Bacteria</taxon>
        <taxon>Bacillati</taxon>
        <taxon>Actinomycetota</taxon>
        <taxon>Actinomycetes</taxon>
        <taxon>Micromonosporales</taxon>
        <taxon>Micromonosporaceae</taxon>
        <taxon>Micromonospora</taxon>
    </lineage>
</organism>
<dbReference type="EMBL" id="JBHTMP010000016">
    <property type="protein sequence ID" value="MFD1321976.1"/>
    <property type="molecule type" value="Genomic_DNA"/>
</dbReference>
<dbReference type="RefSeq" id="WP_377570421.1">
    <property type="nucleotide sequence ID" value="NZ_JBHTMP010000016.1"/>
</dbReference>
<dbReference type="Proteomes" id="UP001597260">
    <property type="component" value="Unassembled WGS sequence"/>
</dbReference>
<dbReference type="InterPro" id="IPR003848">
    <property type="entry name" value="DUF218"/>
</dbReference>